<evidence type="ECO:0000313" key="2">
    <source>
        <dbReference type="Proteomes" id="UP000254799"/>
    </source>
</evidence>
<dbReference type="Proteomes" id="UP000254799">
    <property type="component" value="Unassembled WGS sequence"/>
</dbReference>
<proteinExistence type="predicted"/>
<dbReference type="SUPFAM" id="SSF53850">
    <property type="entry name" value="Periplasmic binding protein-like II"/>
    <property type="match status" value="1"/>
</dbReference>
<sequence length="72" mass="8099">MRQRLLLLLELPALRTLFASISRIDVTHAQCLTITLHRPDYWLPFRLASYCSVLAHPDDPAIGCGPFPPEAV</sequence>
<gene>
    <name evidence="1" type="ORF">NCTC8849_01481</name>
</gene>
<name>A0A377WGA1_KLEPN</name>
<organism evidence="1 2">
    <name type="scientific">Klebsiella pneumoniae</name>
    <dbReference type="NCBI Taxonomy" id="573"/>
    <lineage>
        <taxon>Bacteria</taxon>
        <taxon>Pseudomonadati</taxon>
        <taxon>Pseudomonadota</taxon>
        <taxon>Gammaproteobacteria</taxon>
        <taxon>Enterobacterales</taxon>
        <taxon>Enterobacteriaceae</taxon>
        <taxon>Klebsiella/Raoultella group</taxon>
        <taxon>Klebsiella</taxon>
        <taxon>Klebsiella pneumoniae complex</taxon>
    </lineage>
</organism>
<dbReference type="AlphaFoldDB" id="A0A377WGA1"/>
<evidence type="ECO:0000313" key="1">
    <source>
        <dbReference type="EMBL" id="STT52932.1"/>
    </source>
</evidence>
<protein>
    <submittedName>
        <fullName evidence="1">Oligopeptide ABC transporter substrate-binding protein OppA</fullName>
    </submittedName>
</protein>
<accession>A0A377WGA1</accession>
<reference evidence="1 2" key="1">
    <citation type="submission" date="2018-06" db="EMBL/GenBank/DDBJ databases">
        <authorList>
            <consortium name="Pathogen Informatics"/>
            <person name="Doyle S."/>
        </authorList>
    </citation>
    <scope>NUCLEOTIDE SEQUENCE [LARGE SCALE GENOMIC DNA]</scope>
    <source>
        <strain evidence="1 2">NCTC8849</strain>
    </source>
</reference>
<dbReference type="EMBL" id="UGLC01000002">
    <property type="protein sequence ID" value="STT52932.1"/>
    <property type="molecule type" value="Genomic_DNA"/>
</dbReference>